<comment type="caution">
    <text evidence="11">The sequence shown here is derived from an EMBL/GenBank/DDBJ whole genome shotgun (WGS) entry which is preliminary data.</text>
</comment>
<keyword evidence="5" id="KW-0460">Magnesium</keyword>
<comment type="catalytic activity">
    <reaction evidence="8">
        <text>beta-D-glucose 1-phosphate = beta-D-glucose 6-phosphate</text>
        <dbReference type="Rhea" id="RHEA:20113"/>
        <dbReference type="ChEBI" id="CHEBI:57684"/>
        <dbReference type="ChEBI" id="CHEBI:58247"/>
        <dbReference type="EC" id="5.4.2.6"/>
    </reaction>
</comment>
<organism evidence="11 12">
    <name type="scientific">Enemella dayhoffiae</name>
    <dbReference type="NCBI Taxonomy" id="2016507"/>
    <lineage>
        <taxon>Bacteria</taxon>
        <taxon>Bacillati</taxon>
        <taxon>Actinomycetota</taxon>
        <taxon>Actinomycetes</taxon>
        <taxon>Propionibacteriales</taxon>
        <taxon>Propionibacteriaceae</taxon>
        <taxon>Enemella</taxon>
    </lineage>
</organism>
<dbReference type="SFLD" id="SFLDG01129">
    <property type="entry name" value="C1.5:_HAD__Beta-PGM__Phosphata"/>
    <property type="match status" value="1"/>
</dbReference>
<evidence type="ECO:0000256" key="9">
    <source>
        <dbReference type="ARBA" id="ARBA00044968"/>
    </source>
</evidence>
<dbReference type="Gene3D" id="1.10.150.240">
    <property type="entry name" value="Putative phosphatase, domain 2"/>
    <property type="match status" value="1"/>
</dbReference>
<evidence type="ECO:0000313" key="12">
    <source>
        <dbReference type="Proteomes" id="UP000216311"/>
    </source>
</evidence>
<sequence>MNWDVYEACLFDLDGVLTPTAEVHMRAWADMFSEFLNSRGAEPYTDADYFDHLDGRPRYEGVAALLQSRDLELPQGDPSDPIDAETVCGLGNRKDAAFNEVLQREGIQPYPGSVQLLDALAERGIRFAVVSSSKNARPVLEAAGILDRFPVIVDGRVAAEEGIPGKPEPDTFTAAAERLGVPGKKSVVFEDALSGVRAGAAGDFGLVVGVDRGTGADRLTEAGADVVVTDLAELIDERG</sequence>
<evidence type="ECO:0000256" key="1">
    <source>
        <dbReference type="ARBA" id="ARBA00001946"/>
    </source>
</evidence>
<dbReference type="GO" id="GO:0008801">
    <property type="term" value="F:beta-phosphoglucomutase activity"/>
    <property type="evidence" value="ECO:0007669"/>
    <property type="project" value="UniProtKB-EC"/>
</dbReference>
<reference evidence="11 12" key="1">
    <citation type="submission" date="2017-07" db="EMBL/GenBank/DDBJ databases">
        <title>Draft whole genome sequences of clinical Proprionibacteriaceae strains.</title>
        <authorList>
            <person name="Bernier A.-M."/>
            <person name="Bernard K."/>
            <person name="Domingo M.-C."/>
        </authorList>
    </citation>
    <scope>NUCLEOTIDE SEQUENCE [LARGE SCALE GENOMIC DNA]</scope>
    <source>
        <strain evidence="11 12">NML 130396</strain>
    </source>
</reference>
<dbReference type="RefSeq" id="WP_094363474.1">
    <property type="nucleotide sequence ID" value="NZ_NMVQ01000009.1"/>
</dbReference>
<evidence type="ECO:0000256" key="5">
    <source>
        <dbReference type="ARBA" id="ARBA00022842"/>
    </source>
</evidence>
<dbReference type="Proteomes" id="UP000216311">
    <property type="component" value="Unassembled WGS sequence"/>
</dbReference>
<dbReference type="InterPro" id="IPR023214">
    <property type="entry name" value="HAD_sf"/>
</dbReference>
<keyword evidence="4" id="KW-0479">Metal-binding</keyword>
<dbReference type="PANTHER" id="PTHR46193:SF18">
    <property type="entry name" value="HEXITOL PHOSPHATASE B"/>
    <property type="match status" value="1"/>
</dbReference>
<dbReference type="PANTHER" id="PTHR46193">
    <property type="entry name" value="6-PHOSPHOGLUCONATE PHOSPHATASE"/>
    <property type="match status" value="1"/>
</dbReference>
<evidence type="ECO:0000256" key="6">
    <source>
        <dbReference type="ARBA" id="ARBA00023235"/>
    </source>
</evidence>
<dbReference type="InterPro" id="IPR010976">
    <property type="entry name" value="B-phosphoglucomutase_hydrolase"/>
</dbReference>
<name>A0A255H5C9_9ACTN</name>
<evidence type="ECO:0000256" key="4">
    <source>
        <dbReference type="ARBA" id="ARBA00022723"/>
    </source>
</evidence>
<dbReference type="AlphaFoldDB" id="A0A255H5C9"/>
<evidence type="ECO:0000256" key="3">
    <source>
        <dbReference type="ARBA" id="ARBA00022553"/>
    </source>
</evidence>
<dbReference type="NCBIfam" id="TIGR01509">
    <property type="entry name" value="HAD-SF-IA-v3"/>
    <property type="match status" value="1"/>
</dbReference>
<dbReference type="OrthoDB" id="9797743at2"/>
<dbReference type="NCBIfam" id="TIGR02009">
    <property type="entry name" value="PGMB-YQAB-SF"/>
    <property type="match status" value="1"/>
</dbReference>
<dbReference type="GO" id="GO:0046872">
    <property type="term" value="F:metal ion binding"/>
    <property type="evidence" value="ECO:0007669"/>
    <property type="project" value="UniProtKB-KW"/>
</dbReference>
<evidence type="ECO:0000256" key="10">
    <source>
        <dbReference type="ARBA" id="ARBA00044991"/>
    </source>
</evidence>
<dbReference type="InterPro" id="IPR006439">
    <property type="entry name" value="HAD-SF_hydro_IA"/>
</dbReference>
<dbReference type="InterPro" id="IPR023198">
    <property type="entry name" value="PGP-like_dom2"/>
</dbReference>
<protein>
    <recommendedName>
        <fullName evidence="10">Beta-phosphoglucomutase</fullName>
        <ecNumber evidence="9">5.4.2.6</ecNumber>
    </recommendedName>
</protein>
<dbReference type="EC" id="5.4.2.6" evidence="9"/>
<evidence type="ECO:0000256" key="2">
    <source>
        <dbReference type="ARBA" id="ARBA00006171"/>
    </source>
</evidence>
<accession>A0A255H5C9</accession>
<comment type="similarity">
    <text evidence="2">Belongs to the HAD-like hydrolase superfamily. CbbY/CbbZ/Gph/YieH family.</text>
</comment>
<gene>
    <name evidence="11" type="ORF">CGZ93_07250</name>
</gene>
<keyword evidence="7" id="KW-0119">Carbohydrate metabolism</keyword>
<evidence type="ECO:0000313" key="11">
    <source>
        <dbReference type="EMBL" id="OYO22829.1"/>
    </source>
</evidence>
<keyword evidence="12" id="KW-1185">Reference proteome</keyword>
<proteinExistence type="inferred from homology"/>
<dbReference type="SFLD" id="SFLDS00003">
    <property type="entry name" value="Haloacid_Dehalogenase"/>
    <property type="match status" value="1"/>
</dbReference>
<keyword evidence="6" id="KW-0413">Isomerase</keyword>
<evidence type="ECO:0000256" key="8">
    <source>
        <dbReference type="ARBA" id="ARBA00044926"/>
    </source>
</evidence>
<dbReference type="Gene3D" id="3.40.50.1000">
    <property type="entry name" value="HAD superfamily/HAD-like"/>
    <property type="match status" value="1"/>
</dbReference>
<dbReference type="InterPro" id="IPR051600">
    <property type="entry name" value="Beta-PGM-like"/>
</dbReference>
<comment type="cofactor">
    <cofactor evidence="1">
        <name>Mg(2+)</name>
        <dbReference type="ChEBI" id="CHEBI:18420"/>
    </cofactor>
</comment>
<keyword evidence="3" id="KW-0597">Phosphoprotein</keyword>
<evidence type="ECO:0000256" key="7">
    <source>
        <dbReference type="ARBA" id="ARBA00023277"/>
    </source>
</evidence>
<dbReference type="SUPFAM" id="SSF56784">
    <property type="entry name" value="HAD-like"/>
    <property type="match status" value="1"/>
</dbReference>
<dbReference type="EMBL" id="NMVQ01000009">
    <property type="protein sequence ID" value="OYO22829.1"/>
    <property type="molecule type" value="Genomic_DNA"/>
</dbReference>
<dbReference type="InterPro" id="IPR036412">
    <property type="entry name" value="HAD-like_sf"/>
</dbReference>
<dbReference type="Pfam" id="PF00702">
    <property type="entry name" value="Hydrolase"/>
    <property type="match status" value="1"/>
</dbReference>